<evidence type="ECO:0000256" key="1">
    <source>
        <dbReference type="ARBA" id="ARBA00004141"/>
    </source>
</evidence>
<feature type="domain" description="Mechanosensitive ion channel MscS" evidence="8">
    <location>
        <begin position="345"/>
        <end position="411"/>
    </location>
</feature>
<dbReference type="SUPFAM" id="SSF50182">
    <property type="entry name" value="Sm-like ribonucleoproteins"/>
    <property type="match status" value="1"/>
</dbReference>
<feature type="transmembrane region" description="Helical" evidence="7">
    <location>
        <begin position="158"/>
        <end position="177"/>
    </location>
</feature>
<dbReference type="InterPro" id="IPR023408">
    <property type="entry name" value="MscS_beta-dom_sf"/>
</dbReference>
<dbReference type="GO" id="GO:0055085">
    <property type="term" value="P:transmembrane transport"/>
    <property type="evidence" value="ECO:0007669"/>
    <property type="project" value="InterPro"/>
</dbReference>
<reference evidence="9" key="3">
    <citation type="submission" date="2020-12" db="UniProtKB">
        <authorList>
            <consortium name="EnsemblPlants"/>
        </authorList>
    </citation>
    <scope>IDENTIFICATION</scope>
</reference>
<dbReference type="InterPro" id="IPR011014">
    <property type="entry name" value="MscS_channel_TM-2"/>
</dbReference>
<dbReference type="Gene3D" id="2.30.30.60">
    <property type="match status" value="1"/>
</dbReference>
<dbReference type="InterPro" id="IPR010920">
    <property type="entry name" value="LSM_dom_sf"/>
</dbReference>
<feature type="transmembrane region" description="Helical" evidence="7">
    <location>
        <begin position="12"/>
        <end position="31"/>
    </location>
</feature>
<sequence length="559" mass="63548">MQPSDDKIETQLQLAWVWWILLMAALLQVSTVLSSKWGGTLQCNASLKSLRSHASLKSSSQCRSVPGFRDTSFDKLLWYTNPCTRRQKSGCPGLARAKTSDYTIIERTCQVGDHFLDDLSTYIIRQTYKVISKYLPPDWDPLGFLPLNVQTNLQKNEAIATLVLRETLVFFLFYLVYRRVGRFCRWMYGVYLRAERIKVQGREHAFDDTEFDEEGFAMSPFRAARRPFRYIIMLWASTRLLWVVSIMFKLEKLCTPDLIYDIRASSFVITITWFFFRWKRLYVEHLLITKPEIDSQIFAIDKIASLLMYGLAASCVAEVLGMALGSLLAVGGVSGLAVGLAAQEVVGNMFGGASLFLTRPFDIGEKIKAGSVAGRVQDIGFMQTKVQGFDGVPLLVPNKAFTSQVITNFSRANSRVLEATFQLDNRHIFMVNSITEEVTKNLLSHPNIDSSRTSPICYLRTMGDDGPEISVTCVVKASGGAVFYRIQQEILVQTAQIITDILGPDSPFMPLDTSSTQESERRNEERVKRAEEEKLERKLKREKEEKRNRKREDINISFL</sequence>
<keyword evidence="5 7" id="KW-0472">Membrane</keyword>
<reference evidence="9 10" key="1">
    <citation type="journal article" date="2008" name="Science">
        <title>The Physcomitrella genome reveals evolutionary insights into the conquest of land by plants.</title>
        <authorList>
            <person name="Rensing S."/>
            <person name="Lang D."/>
            <person name="Zimmer A."/>
            <person name="Terry A."/>
            <person name="Salamov A."/>
            <person name="Shapiro H."/>
            <person name="Nishiyama T."/>
            <person name="Perroud P.-F."/>
            <person name="Lindquist E."/>
            <person name="Kamisugi Y."/>
            <person name="Tanahashi T."/>
            <person name="Sakakibara K."/>
            <person name="Fujita T."/>
            <person name="Oishi K."/>
            <person name="Shin-I T."/>
            <person name="Kuroki Y."/>
            <person name="Toyoda A."/>
            <person name="Suzuki Y."/>
            <person name="Hashimoto A."/>
            <person name="Yamaguchi K."/>
            <person name="Sugano A."/>
            <person name="Kohara Y."/>
            <person name="Fujiyama A."/>
            <person name="Anterola A."/>
            <person name="Aoki S."/>
            <person name="Ashton N."/>
            <person name="Barbazuk W.B."/>
            <person name="Barker E."/>
            <person name="Bennetzen J."/>
            <person name="Bezanilla M."/>
            <person name="Blankenship R."/>
            <person name="Cho S.H."/>
            <person name="Dutcher S."/>
            <person name="Estelle M."/>
            <person name="Fawcett J.A."/>
            <person name="Gundlach H."/>
            <person name="Hanada K."/>
            <person name="Heyl A."/>
            <person name="Hicks K.A."/>
            <person name="Hugh J."/>
            <person name="Lohr M."/>
            <person name="Mayer K."/>
            <person name="Melkozernov A."/>
            <person name="Murata T."/>
            <person name="Nelson D."/>
            <person name="Pils B."/>
            <person name="Prigge M."/>
            <person name="Reiss B."/>
            <person name="Renner T."/>
            <person name="Rombauts S."/>
            <person name="Rushton P."/>
            <person name="Sanderfoot A."/>
            <person name="Schween G."/>
            <person name="Shiu S.-H."/>
            <person name="Stueber K."/>
            <person name="Theodoulou F.L."/>
            <person name="Tu H."/>
            <person name="Van de Peer Y."/>
            <person name="Verrier P.J."/>
            <person name="Waters E."/>
            <person name="Wood A."/>
            <person name="Yang L."/>
            <person name="Cove D."/>
            <person name="Cuming A."/>
            <person name="Hasebe M."/>
            <person name="Lucas S."/>
            <person name="Mishler D.B."/>
            <person name="Reski R."/>
            <person name="Grigoriev I."/>
            <person name="Quatrano R.S."/>
            <person name="Boore J.L."/>
        </authorList>
    </citation>
    <scope>NUCLEOTIDE SEQUENCE [LARGE SCALE GENOMIC DNA]</scope>
    <source>
        <strain evidence="9 10">cv. Gransden 2004</strain>
    </source>
</reference>
<dbReference type="EMBL" id="ABEU02000013">
    <property type="status" value="NOT_ANNOTATED_CDS"/>
    <property type="molecule type" value="Genomic_DNA"/>
</dbReference>
<reference evidence="9 10" key="2">
    <citation type="journal article" date="2018" name="Plant J.">
        <title>The Physcomitrella patens chromosome-scale assembly reveals moss genome structure and evolution.</title>
        <authorList>
            <person name="Lang D."/>
            <person name="Ullrich K.K."/>
            <person name="Murat F."/>
            <person name="Fuchs J."/>
            <person name="Jenkins J."/>
            <person name="Haas F.B."/>
            <person name="Piednoel M."/>
            <person name="Gundlach H."/>
            <person name="Van Bel M."/>
            <person name="Meyberg R."/>
            <person name="Vives C."/>
            <person name="Morata J."/>
            <person name="Symeonidi A."/>
            <person name="Hiss M."/>
            <person name="Muchero W."/>
            <person name="Kamisugi Y."/>
            <person name="Saleh O."/>
            <person name="Blanc G."/>
            <person name="Decker E.L."/>
            <person name="van Gessel N."/>
            <person name="Grimwood J."/>
            <person name="Hayes R.D."/>
            <person name="Graham S.W."/>
            <person name="Gunter L.E."/>
            <person name="McDaniel S.F."/>
            <person name="Hoernstein S.N.W."/>
            <person name="Larsson A."/>
            <person name="Li F.W."/>
            <person name="Perroud P.F."/>
            <person name="Phillips J."/>
            <person name="Ranjan P."/>
            <person name="Rokshar D.S."/>
            <person name="Rothfels C.J."/>
            <person name="Schneider L."/>
            <person name="Shu S."/>
            <person name="Stevenson D.W."/>
            <person name="Thummler F."/>
            <person name="Tillich M."/>
            <person name="Villarreal Aguilar J.C."/>
            <person name="Widiez T."/>
            <person name="Wong G.K."/>
            <person name="Wymore A."/>
            <person name="Zhang Y."/>
            <person name="Zimmer A.D."/>
            <person name="Quatrano R.S."/>
            <person name="Mayer K.F.X."/>
            <person name="Goodstein D."/>
            <person name="Casacuberta J.M."/>
            <person name="Vandepoele K."/>
            <person name="Reski R."/>
            <person name="Cuming A.C."/>
            <person name="Tuskan G.A."/>
            <person name="Maumus F."/>
            <person name="Salse J."/>
            <person name="Schmutz J."/>
            <person name="Rensing S.A."/>
        </authorList>
    </citation>
    <scope>NUCLEOTIDE SEQUENCE [LARGE SCALE GENOMIC DNA]</scope>
    <source>
        <strain evidence="9 10">cv. Gransden 2004</strain>
    </source>
</reference>
<dbReference type="CDD" id="cd22249">
    <property type="entry name" value="UDM1_RNF168_RNF169-like"/>
    <property type="match status" value="1"/>
</dbReference>
<dbReference type="GO" id="GO:0016020">
    <property type="term" value="C:membrane"/>
    <property type="evidence" value="ECO:0007669"/>
    <property type="project" value="UniProtKB-SubCell"/>
</dbReference>
<dbReference type="Gramene" id="Pp3c13_20730V3.2">
    <property type="protein sequence ID" value="Pp3c13_20730V3.2"/>
    <property type="gene ID" value="Pp3c13_20730"/>
</dbReference>
<feature type="transmembrane region" description="Helical" evidence="7">
    <location>
        <begin position="260"/>
        <end position="276"/>
    </location>
</feature>
<evidence type="ECO:0000256" key="3">
    <source>
        <dbReference type="ARBA" id="ARBA00022692"/>
    </source>
</evidence>
<comment type="similarity">
    <text evidence="2">Belongs to the MscS (TC 1.A.23) family.</text>
</comment>
<accession>A0A7I4AMU9</accession>
<dbReference type="Pfam" id="PF00924">
    <property type="entry name" value="MS_channel_2nd"/>
    <property type="match status" value="1"/>
</dbReference>
<keyword evidence="3 7" id="KW-0812">Transmembrane</keyword>
<dbReference type="AlphaFoldDB" id="A0A7I4AMU9"/>
<evidence type="ECO:0000256" key="7">
    <source>
        <dbReference type="SAM" id="Phobius"/>
    </source>
</evidence>
<feature type="transmembrane region" description="Helical" evidence="7">
    <location>
        <begin position="228"/>
        <end position="248"/>
    </location>
</feature>
<evidence type="ECO:0000256" key="4">
    <source>
        <dbReference type="ARBA" id="ARBA00022989"/>
    </source>
</evidence>
<dbReference type="InterPro" id="IPR006685">
    <property type="entry name" value="MscS_channel_2nd"/>
</dbReference>
<dbReference type="Gene3D" id="1.10.287.1260">
    <property type="match status" value="1"/>
</dbReference>
<feature type="region of interest" description="Disordered" evidence="6">
    <location>
        <begin position="506"/>
        <end position="559"/>
    </location>
</feature>
<name>A0A7I4AMU9_PHYPA</name>
<protein>
    <recommendedName>
        <fullName evidence="8">Mechanosensitive ion channel MscS domain-containing protein</fullName>
    </recommendedName>
</protein>
<comment type="subcellular location">
    <subcellularLocation>
        <location evidence="1">Membrane</location>
        <topology evidence="1">Multi-pass membrane protein</topology>
    </subcellularLocation>
</comment>
<proteinExistence type="inferred from homology"/>
<dbReference type="PANTHER" id="PTHR30566">
    <property type="entry name" value="YNAI-RELATED MECHANOSENSITIVE ION CHANNEL"/>
    <property type="match status" value="1"/>
</dbReference>
<keyword evidence="10" id="KW-1185">Reference proteome</keyword>
<evidence type="ECO:0000256" key="6">
    <source>
        <dbReference type="SAM" id="MobiDB-lite"/>
    </source>
</evidence>
<keyword evidence="4 7" id="KW-1133">Transmembrane helix</keyword>
<evidence type="ECO:0000313" key="9">
    <source>
        <dbReference type="EnsemblPlants" id="Pp3c13_20730V3.2"/>
    </source>
</evidence>
<dbReference type="Proteomes" id="UP000006727">
    <property type="component" value="Chromosome 13"/>
</dbReference>
<evidence type="ECO:0000256" key="5">
    <source>
        <dbReference type="ARBA" id="ARBA00023136"/>
    </source>
</evidence>
<dbReference type="EnsemblPlants" id="Pp3c13_20730V3.2">
    <property type="protein sequence ID" value="Pp3c13_20730V3.2"/>
    <property type="gene ID" value="Pp3c13_20730"/>
</dbReference>
<dbReference type="PANTHER" id="PTHR30566:SF27">
    <property type="entry name" value="MECHANOSENSITIVE ION CHANNEL PROTEIN"/>
    <property type="match status" value="1"/>
</dbReference>
<feature type="compositionally biased region" description="Basic and acidic residues" evidence="6">
    <location>
        <begin position="518"/>
        <end position="559"/>
    </location>
</feature>
<evidence type="ECO:0000256" key="2">
    <source>
        <dbReference type="ARBA" id="ARBA00008017"/>
    </source>
</evidence>
<organism evidence="9 10">
    <name type="scientific">Physcomitrium patens</name>
    <name type="common">Spreading-leaved earth moss</name>
    <name type="synonym">Physcomitrella patens</name>
    <dbReference type="NCBI Taxonomy" id="3218"/>
    <lineage>
        <taxon>Eukaryota</taxon>
        <taxon>Viridiplantae</taxon>
        <taxon>Streptophyta</taxon>
        <taxon>Embryophyta</taxon>
        <taxon>Bryophyta</taxon>
        <taxon>Bryophytina</taxon>
        <taxon>Bryopsida</taxon>
        <taxon>Funariidae</taxon>
        <taxon>Funariales</taxon>
        <taxon>Funariaceae</taxon>
        <taxon>Physcomitrium</taxon>
    </lineage>
</organism>
<feature type="transmembrane region" description="Helical" evidence="7">
    <location>
        <begin position="306"/>
        <end position="330"/>
    </location>
</feature>
<dbReference type="SUPFAM" id="SSF82861">
    <property type="entry name" value="Mechanosensitive channel protein MscS (YggB), transmembrane region"/>
    <property type="match status" value="1"/>
</dbReference>
<evidence type="ECO:0000259" key="8">
    <source>
        <dbReference type="Pfam" id="PF00924"/>
    </source>
</evidence>
<evidence type="ECO:0000313" key="10">
    <source>
        <dbReference type="Proteomes" id="UP000006727"/>
    </source>
</evidence>